<accession>A0ABS6DWE9</accession>
<keyword evidence="14" id="KW-1185">Reference proteome</keyword>
<name>A0ABS6DWE9_9FIRM</name>
<evidence type="ECO:0000256" key="9">
    <source>
        <dbReference type="ARBA" id="ARBA00048555"/>
    </source>
</evidence>
<comment type="caution">
    <text evidence="13">The sequence shown here is derived from an EMBL/GenBank/DDBJ whole genome shotgun (WGS) entry which is preliminary data.</text>
</comment>
<evidence type="ECO:0000256" key="5">
    <source>
        <dbReference type="ARBA" id="ARBA00022573"/>
    </source>
</evidence>
<comment type="catalytic activity">
    <reaction evidence="9 11">
        <text>2 cob(II)yrinate a,c diamide + reduced [electron-transfer flavoprotein] + 2 ATP = 2 adenosylcob(III)yrinate a,c-diamide + 2 triphosphate + oxidized [electron-transfer flavoprotein] + 3 H(+)</text>
        <dbReference type="Rhea" id="RHEA:11528"/>
        <dbReference type="Rhea" id="RHEA-COMP:10685"/>
        <dbReference type="Rhea" id="RHEA-COMP:10686"/>
        <dbReference type="ChEBI" id="CHEBI:15378"/>
        <dbReference type="ChEBI" id="CHEBI:18036"/>
        <dbReference type="ChEBI" id="CHEBI:30616"/>
        <dbReference type="ChEBI" id="CHEBI:57692"/>
        <dbReference type="ChEBI" id="CHEBI:58307"/>
        <dbReference type="ChEBI" id="CHEBI:58503"/>
        <dbReference type="ChEBI" id="CHEBI:58537"/>
        <dbReference type="EC" id="2.5.1.17"/>
    </reaction>
</comment>
<evidence type="ECO:0000313" key="13">
    <source>
        <dbReference type="EMBL" id="MBU5336142.1"/>
    </source>
</evidence>
<protein>
    <recommendedName>
        <fullName evidence="4 11">Corrinoid adenosyltransferase</fullName>
        <ecNumber evidence="3 11">2.5.1.17</ecNumber>
    </recommendedName>
    <alternativeName>
        <fullName evidence="6 11">Cob(II)alamin adenosyltransferase</fullName>
    </alternativeName>
    <alternativeName>
        <fullName evidence="8 11">Cob(II)yrinic acid a,c-diamide adenosyltransferase</fullName>
    </alternativeName>
    <alternativeName>
        <fullName evidence="7 11">Cobinamide/cobalamin adenosyltransferase</fullName>
    </alternativeName>
</protein>
<evidence type="ECO:0000256" key="7">
    <source>
        <dbReference type="ARBA" id="ARBA00033334"/>
    </source>
</evidence>
<dbReference type="RefSeq" id="WP_216569268.1">
    <property type="nucleotide sequence ID" value="NZ_JAHLOQ010000015.1"/>
</dbReference>
<gene>
    <name evidence="13" type="ORF">KQI20_06790</name>
</gene>
<dbReference type="InterPro" id="IPR016030">
    <property type="entry name" value="CblAdoTrfase-like"/>
</dbReference>
<organism evidence="13 14">
    <name type="scientific">Intestinibacter bartlettii</name>
    <dbReference type="NCBI Taxonomy" id="261299"/>
    <lineage>
        <taxon>Bacteria</taxon>
        <taxon>Bacillati</taxon>
        <taxon>Bacillota</taxon>
        <taxon>Clostridia</taxon>
        <taxon>Peptostreptococcales</taxon>
        <taxon>Peptostreptococcaceae</taxon>
        <taxon>Intestinibacter</taxon>
    </lineage>
</organism>
<evidence type="ECO:0000256" key="10">
    <source>
        <dbReference type="ARBA" id="ARBA00048692"/>
    </source>
</evidence>
<dbReference type="PANTHER" id="PTHR12213">
    <property type="entry name" value="CORRINOID ADENOSYLTRANSFERASE"/>
    <property type="match status" value="1"/>
</dbReference>
<dbReference type="Pfam" id="PF01923">
    <property type="entry name" value="Cob_adeno_trans"/>
    <property type="match status" value="1"/>
</dbReference>
<comment type="catalytic activity">
    <reaction evidence="10 11">
        <text>2 cob(II)alamin + reduced [electron-transfer flavoprotein] + 2 ATP = 2 adenosylcob(III)alamin + 2 triphosphate + oxidized [electron-transfer flavoprotein] + 3 H(+)</text>
        <dbReference type="Rhea" id="RHEA:28671"/>
        <dbReference type="Rhea" id="RHEA-COMP:10685"/>
        <dbReference type="Rhea" id="RHEA-COMP:10686"/>
        <dbReference type="ChEBI" id="CHEBI:15378"/>
        <dbReference type="ChEBI" id="CHEBI:16304"/>
        <dbReference type="ChEBI" id="CHEBI:18036"/>
        <dbReference type="ChEBI" id="CHEBI:18408"/>
        <dbReference type="ChEBI" id="CHEBI:30616"/>
        <dbReference type="ChEBI" id="CHEBI:57692"/>
        <dbReference type="ChEBI" id="CHEBI:58307"/>
        <dbReference type="EC" id="2.5.1.17"/>
    </reaction>
</comment>
<comment type="similarity">
    <text evidence="2 11">Belongs to the Cob(I)alamin adenosyltransferase family.</text>
</comment>
<evidence type="ECO:0000256" key="3">
    <source>
        <dbReference type="ARBA" id="ARBA00012454"/>
    </source>
</evidence>
<evidence type="ECO:0000256" key="8">
    <source>
        <dbReference type="ARBA" id="ARBA00033354"/>
    </source>
</evidence>
<sequence length="174" mass="20094">MKVYTKSGDKGTTSLIGGKRIEKDSIRVEAYGTIDELNSYIGLCYHYLKEAQDKEELRKIQVKLFDVGAELSSPNYKRLKTVIKDEDVEDLEKLVDYYTSKIEKINEFIVPGTSLCSANLHIARTICRRAERKITTLSKEDEINPVILKYVNRLSDFLYILARYSEDEIIPIQF</sequence>
<comment type="pathway">
    <text evidence="1 11">Cofactor biosynthesis; adenosylcobalamin biosynthesis; adenosylcobalamin from cob(II)yrinate a,c-diamide: step 2/7.</text>
</comment>
<keyword evidence="5 11" id="KW-0169">Cobalamin biosynthesis</keyword>
<keyword evidence="11" id="KW-0067">ATP-binding</keyword>
<feature type="domain" description="Cobalamin adenosyltransferase-like" evidence="12">
    <location>
        <begin position="3"/>
        <end position="164"/>
    </location>
</feature>
<evidence type="ECO:0000259" key="12">
    <source>
        <dbReference type="Pfam" id="PF01923"/>
    </source>
</evidence>
<dbReference type="PANTHER" id="PTHR12213:SF0">
    <property type="entry name" value="CORRINOID ADENOSYLTRANSFERASE MMAB"/>
    <property type="match status" value="1"/>
</dbReference>
<evidence type="ECO:0000256" key="6">
    <source>
        <dbReference type="ARBA" id="ARBA00031529"/>
    </source>
</evidence>
<proteinExistence type="inferred from homology"/>
<dbReference type="Proteomes" id="UP001196301">
    <property type="component" value="Unassembled WGS sequence"/>
</dbReference>
<reference evidence="13 14" key="1">
    <citation type="submission" date="2021-06" db="EMBL/GenBank/DDBJ databases">
        <authorList>
            <person name="Sun Q."/>
            <person name="Li D."/>
        </authorList>
    </citation>
    <scope>NUCLEOTIDE SEQUENCE [LARGE SCALE GENOMIC DNA]</scope>
    <source>
        <strain evidence="13 14">N19</strain>
    </source>
</reference>
<evidence type="ECO:0000256" key="1">
    <source>
        <dbReference type="ARBA" id="ARBA00005121"/>
    </source>
</evidence>
<dbReference type="GO" id="GO:0008817">
    <property type="term" value="F:corrinoid adenosyltransferase activity"/>
    <property type="evidence" value="ECO:0007669"/>
    <property type="project" value="UniProtKB-EC"/>
</dbReference>
<dbReference type="EC" id="2.5.1.17" evidence="3 11"/>
<evidence type="ECO:0000256" key="2">
    <source>
        <dbReference type="ARBA" id="ARBA00007487"/>
    </source>
</evidence>
<dbReference type="InterPro" id="IPR029499">
    <property type="entry name" value="PduO-typ"/>
</dbReference>
<keyword evidence="11 13" id="KW-0808">Transferase</keyword>
<evidence type="ECO:0000256" key="4">
    <source>
        <dbReference type="ARBA" id="ARBA00020963"/>
    </source>
</evidence>
<evidence type="ECO:0000256" key="11">
    <source>
        <dbReference type="RuleBase" id="RU366026"/>
    </source>
</evidence>
<dbReference type="EMBL" id="JAHLOQ010000015">
    <property type="protein sequence ID" value="MBU5336142.1"/>
    <property type="molecule type" value="Genomic_DNA"/>
</dbReference>
<keyword evidence="11" id="KW-0547">Nucleotide-binding</keyword>
<dbReference type="NCBIfam" id="TIGR00636">
    <property type="entry name" value="PduO_Nterm"/>
    <property type="match status" value="1"/>
</dbReference>
<evidence type="ECO:0000313" key="14">
    <source>
        <dbReference type="Proteomes" id="UP001196301"/>
    </source>
</evidence>